<sequence length="862" mass="97736">MTAAKVVVNDQGFREIQGEPFQYGTLDFEKEEIRFLVLERCAAGDDNNGGPGSDLVSCTIETQPLCHADPFIAVRNARGYRLLEELIIVNGKCLIVSAALERFLRHFRRPDRSVRLWIRYICIDQCNADEMSHYWTREFQDKMYEVAQSVVDMQRFLRDLLDRRTFEKVVDSRYREWTKEWHGLPEQWPLPKVYPIKLGSKASNEHPTQAYQYVPLDTVVDETRMIVIDPSEDRQAPLVLHLAHSPLASDVAYHALSYTWGDAQDSVEVTVMGQLMRIRKNLERALRRLRRSSSHACTVWADAICINQSDTSEKSHQIPRIAAVYDQAACVVCDVGEEDRYSELALDFVKHLQEPVIRMDEDCEFIVGKPDRIDPGDVPRLCAALYMFLMRPYFRRAWVIQEVALASNPVIVCGMQNGTPFEALEKAATNLSDMILRDPDLVRKMKDSTPDLHSVDPDQLLFIRKLVFFRHLHMCRNRNGFIMHGIRNTAPGYLEAAILARDFEAAVPHDKLFALWNVARDRAGLDYVADYSRTYEETCMDFTKAWCVHSGSLDMIAASEFKKPGDHQAFYSKASSWCPDFSTPSLSSSLVRREKLRLAQTSILDDIDGRVYCADGNVRQEPGDSKYFEFKGNTLHCMGVILDKVDGVVASTTEYPSADAAIFGLFEFCKGFFEKNNITTYNDVAQAVVAMVHGDCIASWPKRAERPEMLQDEDSDAAVHGYTCIPFKPRLIPDQDPNCSRHVPWFAGGYSSQEASQVARTIMRGRHVFVSEKGYLGLIPNFVSEVEGDGHSRGALHLAILPTCSIPVLLGDHPEIEGAYRFLGTCFVQGWMEGEVLTEEMGCDDPAEFWEAMTGTDKLRIV</sequence>
<evidence type="ECO:0000259" key="1">
    <source>
        <dbReference type="Pfam" id="PF06985"/>
    </source>
</evidence>
<organism evidence="2 3">
    <name type="scientific">Cladophialophora psammophila CBS 110553</name>
    <dbReference type="NCBI Taxonomy" id="1182543"/>
    <lineage>
        <taxon>Eukaryota</taxon>
        <taxon>Fungi</taxon>
        <taxon>Dikarya</taxon>
        <taxon>Ascomycota</taxon>
        <taxon>Pezizomycotina</taxon>
        <taxon>Eurotiomycetes</taxon>
        <taxon>Chaetothyriomycetidae</taxon>
        <taxon>Chaetothyriales</taxon>
        <taxon>Herpotrichiellaceae</taxon>
        <taxon>Cladophialophora</taxon>
    </lineage>
</organism>
<dbReference type="PANTHER" id="PTHR24148:SF64">
    <property type="entry name" value="HETEROKARYON INCOMPATIBILITY DOMAIN-CONTAINING PROTEIN"/>
    <property type="match status" value="1"/>
</dbReference>
<dbReference type="Proteomes" id="UP000019471">
    <property type="component" value="Unassembled WGS sequence"/>
</dbReference>
<keyword evidence="3" id="KW-1185">Reference proteome</keyword>
<comment type="caution">
    <text evidence="2">The sequence shown here is derived from an EMBL/GenBank/DDBJ whole genome shotgun (WGS) entry which is preliminary data.</text>
</comment>
<reference evidence="2 3" key="1">
    <citation type="submission" date="2013-03" db="EMBL/GenBank/DDBJ databases">
        <title>The Genome Sequence of Cladophialophora psammophila CBS 110553.</title>
        <authorList>
            <consortium name="The Broad Institute Genomics Platform"/>
            <person name="Cuomo C."/>
            <person name="de Hoog S."/>
            <person name="Gorbushina A."/>
            <person name="Walker B."/>
            <person name="Young S.K."/>
            <person name="Zeng Q."/>
            <person name="Gargeya S."/>
            <person name="Fitzgerald M."/>
            <person name="Haas B."/>
            <person name="Abouelleil A."/>
            <person name="Allen A.W."/>
            <person name="Alvarado L."/>
            <person name="Arachchi H.M."/>
            <person name="Berlin A.M."/>
            <person name="Chapman S.B."/>
            <person name="Gainer-Dewar J."/>
            <person name="Goldberg J."/>
            <person name="Griggs A."/>
            <person name="Gujja S."/>
            <person name="Hansen M."/>
            <person name="Howarth C."/>
            <person name="Imamovic A."/>
            <person name="Ireland A."/>
            <person name="Larimer J."/>
            <person name="McCowan C."/>
            <person name="Murphy C."/>
            <person name="Pearson M."/>
            <person name="Poon T.W."/>
            <person name="Priest M."/>
            <person name="Roberts A."/>
            <person name="Saif S."/>
            <person name="Shea T."/>
            <person name="Sisk P."/>
            <person name="Sykes S."/>
            <person name="Wortman J."/>
            <person name="Nusbaum C."/>
            <person name="Birren B."/>
        </authorList>
    </citation>
    <scope>NUCLEOTIDE SEQUENCE [LARGE SCALE GENOMIC DNA]</scope>
    <source>
        <strain evidence="2 3">CBS 110553</strain>
    </source>
</reference>
<dbReference type="HOGENOM" id="CLU_004184_7_2_1"/>
<dbReference type="AlphaFoldDB" id="W9XFY3"/>
<dbReference type="OrthoDB" id="2157530at2759"/>
<accession>W9XFY3</accession>
<dbReference type="eggNOG" id="ENOG502SJHU">
    <property type="taxonomic scope" value="Eukaryota"/>
</dbReference>
<protein>
    <recommendedName>
        <fullName evidence="1">Heterokaryon incompatibility domain-containing protein</fullName>
    </recommendedName>
</protein>
<dbReference type="Pfam" id="PF06985">
    <property type="entry name" value="HET"/>
    <property type="match status" value="1"/>
</dbReference>
<dbReference type="RefSeq" id="XP_007739577.1">
    <property type="nucleotide sequence ID" value="XM_007741387.1"/>
</dbReference>
<dbReference type="GeneID" id="19185504"/>
<dbReference type="PANTHER" id="PTHR24148">
    <property type="entry name" value="ANKYRIN REPEAT DOMAIN-CONTAINING PROTEIN 39 HOMOLOG-RELATED"/>
    <property type="match status" value="1"/>
</dbReference>
<dbReference type="InterPro" id="IPR052895">
    <property type="entry name" value="HetReg/Transcr_Mod"/>
</dbReference>
<proteinExistence type="predicted"/>
<name>W9XFY3_9EURO</name>
<gene>
    <name evidence="2" type="ORF">A1O5_00768</name>
</gene>
<dbReference type="STRING" id="1182543.W9XFY3"/>
<dbReference type="InterPro" id="IPR010730">
    <property type="entry name" value="HET"/>
</dbReference>
<feature type="domain" description="Heterokaryon incompatibility" evidence="1">
    <location>
        <begin position="253"/>
        <end position="402"/>
    </location>
</feature>
<evidence type="ECO:0000313" key="3">
    <source>
        <dbReference type="Proteomes" id="UP000019471"/>
    </source>
</evidence>
<evidence type="ECO:0000313" key="2">
    <source>
        <dbReference type="EMBL" id="EXJ76260.1"/>
    </source>
</evidence>
<dbReference type="EMBL" id="AMGX01000001">
    <property type="protein sequence ID" value="EXJ76260.1"/>
    <property type="molecule type" value="Genomic_DNA"/>
</dbReference>